<organism evidence="1 2">
    <name type="scientific">Stenomitos frigidus ULC18</name>
    <dbReference type="NCBI Taxonomy" id="2107698"/>
    <lineage>
        <taxon>Bacteria</taxon>
        <taxon>Bacillati</taxon>
        <taxon>Cyanobacteriota</taxon>
        <taxon>Cyanophyceae</taxon>
        <taxon>Leptolyngbyales</taxon>
        <taxon>Leptolyngbyaceae</taxon>
        <taxon>Stenomitos</taxon>
    </lineage>
</organism>
<sequence>MKNPGFVYFGYIEDGQNPTLYNALILAIIKVSSAAARAHRSRVLLEIWVLPSESDTIHGD</sequence>
<evidence type="ECO:0000313" key="2">
    <source>
        <dbReference type="Proteomes" id="UP000239576"/>
    </source>
</evidence>
<dbReference type="EMBL" id="PVWK01000051">
    <property type="protein sequence ID" value="PSB30516.1"/>
    <property type="molecule type" value="Genomic_DNA"/>
</dbReference>
<evidence type="ECO:0000313" key="1">
    <source>
        <dbReference type="EMBL" id="PSB30516.1"/>
    </source>
</evidence>
<name>A0A2T1ECN6_9CYAN</name>
<proteinExistence type="predicted"/>
<gene>
    <name evidence="1" type="ORF">C7B82_08695</name>
</gene>
<comment type="caution">
    <text evidence="1">The sequence shown here is derived from an EMBL/GenBank/DDBJ whole genome shotgun (WGS) entry which is preliminary data.</text>
</comment>
<protein>
    <submittedName>
        <fullName evidence="1">Uncharacterized protein</fullName>
    </submittedName>
</protein>
<reference evidence="2" key="1">
    <citation type="submission" date="2018-02" db="EMBL/GenBank/DDBJ databases">
        <authorList>
            <person name="Moore K."/>
            <person name="Momper L."/>
        </authorList>
    </citation>
    <scope>NUCLEOTIDE SEQUENCE [LARGE SCALE GENOMIC DNA]</scope>
    <source>
        <strain evidence="2">ULC18</strain>
    </source>
</reference>
<dbReference type="AlphaFoldDB" id="A0A2T1ECN6"/>
<accession>A0A2T1ECN6</accession>
<dbReference type="Proteomes" id="UP000239576">
    <property type="component" value="Unassembled WGS sequence"/>
</dbReference>
<keyword evidence="2" id="KW-1185">Reference proteome</keyword>
<reference evidence="1 2" key="2">
    <citation type="submission" date="2018-03" db="EMBL/GenBank/DDBJ databases">
        <title>The ancient ancestry and fast evolution of plastids.</title>
        <authorList>
            <person name="Moore K.R."/>
            <person name="Magnabosco C."/>
            <person name="Momper L."/>
            <person name="Gold D.A."/>
            <person name="Bosak T."/>
            <person name="Fournier G.P."/>
        </authorList>
    </citation>
    <scope>NUCLEOTIDE SEQUENCE [LARGE SCALE GENOMIC DNA]</scope>
    <source>
        <strain evidence="1 2">ULC18</strain>
    </source>
</reference>